<organism evidence="3 5">
    <name type="scientific">Methylosinus sporium</name>
    <dbReference type="NCBI Taxonomy" id="428"/>
    <lineage>
        <taxon>Bacteria</taxon>
        <taxon>Pseudomonadati</taxon>
        <taxon>Pseudomonadota</taxon>
        <taxon>Alphaproteobacteria</taxon>
        <taxon>Hyphomicrobiales</taxon>
        <taxon>Methylocystaceae</taxon>
        <taxon>Methylosinus</taxon>
    </lineage>
</organism>
<feature type="transmembrane region" description="Helical" evidence="1">
    <location>
        <begin position="21"/>
        <end position="40"/>
    </location>
</feature>
<feature type="transmembrane region" description="Helical" evidence="1">
    <location>
        <begin position="98"/>
        <end position="122"/>
    </location>
</feature>
<gene>
    <name evidence="3" type="ORF">C5689_18055</name>
    <name evidence="4" type="ORF">FM996_18640</name>
</gene>
<keyword evidence="1" id="KW-1133">Transmembrane helix</keyword>
<protein>
    <recommendedName>
        <fullName evidence="2">SPW repeat-containing integral membrane domain-containing protein</fullName>
    </recommendedName>
</protein>
<comment type="caution">
    <text evidence="3">The sequence shown here is derived from an EMBL/GenBank/DDBJ whole genome shotgun (WGS) entry which is preliminary data.</text>
</comment>
<dbReference type="Proteomes" id="UP000245137">
    <property type="component" value="Unassembled WGS sequence"/>
</dbReference>
<keyword evidence="1" id="KW-0812">Transmembrane</keyword>
<evidence type="ECO:0000313" key="5">
    <source>
        <dbReference type="Proteomes" id="UP000245137"/>
    </source>
</evidence>
<name>A0A2U1SLH5_METSR</name>
<reference evidence="3" key="2">
    <citation type="submission" date="2018-02" db="EMBL/GenBank/DDBJ databases">
        <authorList>
            <person name="Cohen D.B."/>
            <person name="Kent A.D."/>
        </authorList>
    </citation>
    <scope>NUCLEOTIDE SEQUENCE</scope>
    <source>
        <strain evidence="3">DSM 17706</strain>
    </source>
</reference>
<dbReference type="EMBL" id="PUIV01000054">
    <property type="protein sequence ID" value="PWB92464.1"/>
    <property type="molecule type" value="Genomic_DNA"/>
</dbReference>
<feature type="transmembrane region" description="Helical" evidence="1">
    <location>
        <begin position="46"/>
        <end position="66"/>
    </location>
</feature>
<evidence type="ECO:0000313" key="6">
    <source>
        <dbReference type="Proteomes" id="UP000316781"/>
    </source>
</evidence>
<evidence type="ECO:0000313" key="3">
    <source>
        <dbReference type="EMBL" id="PWB92464.1"/>
    </source>
</evidence>
<keyword evidence="1" id="KW-0472">Membrane</keyword>
<dbReference type="EMBL" id="VJMF01000086">
    <property type="protein sequence ID" value="TRL27773.1"/>
    <property type="molecule type" value="Genomic_DNA"/>
</dbReference>
<dbReference type="InterPro" id="IPR005530">
    <property type="entry name" value="SPW"/>
</dbReference>
<keyword evidence="5" id="KW-1185">Reference proteome</keyword>
<dbReference type="AlphaFoldDB" id="A0A2U1SLH5"/>
<dbReference type="Pfam" id="PF03779">
    <property type="entry name" value="SPW"/>
    <property type="match status" value="1"/>
</dbReference>
<accession>A0A2U1SLH5</accession>
<dbReference type="RefSeq" id="WP_108918630.1">
    <property type="nucleotide sequence ID" value="NZ_BGJY01000002.1"/>
</dbReference>
<evidence type="ECO:0000313" key="4">
    <source>
        <dbReference type="EMBL" id="TRL27773.1"/>
    </source>
</evidence>
<evidence type="ECO:0000259" key="2">
    <source>
        <dbReference type="Pfam" id="PF03779"/>
    </source>
</evidence>
<reference evidence="3 5" key="1">
    <citation type="journal article" date="2018" name="Appl. Microbiol. Biotechnol.">
        <title>Co-cultivation of the strictly anaerobic methanogen Methanosarcina barkeri with aerobic methanotrophs in an oxygen-limited membrane bioreactor.</title>
        <authorList>
            <person name="In 't Zandt M.H."/>
            <person name="van den Bosch T.J.M."/>
            <person name="Rijkers R."/>
            <person name="van Kessel M.A.H.J."/>
            <person name="Jetten M.S.M."/>
            <person name="Welte C.U."/>
        </authorList>
    </citation>
    <scope>NUCLEOTIDE SEQUENCE [LARGE SCALE GENOMIC DNA]</scope>
    <source>
        <strain evidence="3 5">DSM 17706</strain>
    </source>
</reference>
<sequence length="129" mass="13714">MSDRGVIEQRGNGRGQFRGRPYDIACLVLGGIVCIAPWLFGYHHDVTAAAASWIAGSFIVVAAAIALTSYTRLFREVNVVLGALTAFAPWLLRFEHNVPAAVALGALGGLVAFIAAAELLFWPETDSGL</sequence>
<feature type="domain" description="SPW repeat-containing integral membrane" evidence="2">
    <location>
        <begin position="23"/>
        <end position="115"/>
    </location>
</feature>
<evidence type="ECO:0000256" key="1">
    <source>
        <dbReference type="SAM" id="Phobius"/>
    </source>
</evidence>
<feature type="transmembrane region" description="Helical" evidence="1">
    <location>
        <begin position="73"/>
        <end position="92"/>
    </location>
</feature>
<proteinExistence type="predicted"/>
<reference evidence="4 6" key="3">
    <citation type="submission" date="2019-07" db="EMBL/GenBank/DDBJ databases">
        <title>Ln-dependent methylotrophs.</title>
        <authorList>
            <person name="Tani A."/>
        </authorList>
    </citation>
    <scope>NUCLEOTIDE SEQUENCE [LARGE SCALE GENOMIC DNA]</scope>
    <source>
        <strain evidence="4 6">SM89A</strain>
    </source>
</reference>
<dbReference type="Proteomes" id="UP000316781">
    <property type="component" value="Unassembled WGS sequence"/>
</dbReference>